<dbReference type="PANTHER" id="PTHR31580">
    <property type="entry name" value="FILAMENT-LIKE PLANT PROTEIN 4"/>
    <property type="match status" value="1"/>
</dbReference>
<reference evidence="4" key="1">
    <citation type="submission" date="2023-03" db="EMBL/GenBank/DDBJ databases">
        <authorList>
            <person name="Julca I."/>
        </authorList>
    </citation>
    <scope>NUCLEOTIDE SEQUENCE</scope>
</reference>
<dbReference type="InterPro" id="IPR008587">
    <property type="entry name" value="FPP_plant"/>
</dbReference>
<comment type="similarity">
    <text evidence="1">Belongs to the FPP family.</text>
</comment>
<evidence type="ECO:0000313" key="5">
    <source>
        <dbReference type="Proteomes" id="UP001161247"/>
    </source>
</evidence>
<gene>
    <name evidence="4" type="ORF">OLC1_LOCUS13527</name>
</gene>
<proteinExistence type="inferred from homology"/>
<keyword evidence="2 3" id="KW-0175">Coiled coil</keyword>
<dbReference type="AlphaFoldDB" id="A0AAV1D9U4"/>
<keyword evidence="5" id="KW-1185">Reference proteome</keyword>
<accession>A0AAV1D9U4</accession>
<evidence type="ECO:0000256" key="1">
    <source>
        <dbReference type="ARBA" id="ARBA00005921"/>
    </source>
</evidence>
<dbReference type="PANTHER" id="PTHR31580:SF8">
    <property type="entry name" value="FILAMENT-LIKE PROTEIN (DUF869)"/>
    <property type="match status" value="1"/>
</dbReference>
<dbReference type="EMBL" id="OX459121">
    <property type="protein sequence ID" value="CAI9104635.1"/>
    <property type="molecule type" value="Genomic_DNA"/>
</dbReference>
<evidence type="ECO:0000256" key="3">
    <source>
        <dbReference type="SAM" id="Coils"/>
    </source>
</evidence>
<feature type="coiled-coil region" evidence="3">
    <location>
        <begin position="207"/>
        <end position="262"/>
    </location>
</feature>
<dbReference type="SUPFAM" id="SSF57997">
    <property type="entry name" value="Tropomyosin"/>
    <property type="match status" value="1"/>
</dbReference>
<feature type="coiled-coil region" evidence="3">
    <location>
        <begin position="734"/>
        <end position="852"/>
    </location>
</feature>
<dbReference type="Pfam" id="PF05911">
    <property type="entry name" value="FPP"/>
    <property type="match status" value="1"/>
</dbReference>
<dbReference type="Proteomes" id="UP001161247">
    <property type="component" value="Chromosome 4"/>
</dbReference>
<evidence type="ECO:0000313" key="4">
    <source>
        <dbReference type="EMBL" id="CAI9104635.1"/>
    </source>
</evidence>
<protein>
    <submittedName>
        <fullName evidence="4">OLC1v1003347C1</fullName>
    </submittedName>
</protein>
<organism evidence="4 5">
    <name type="scientific">Oldenlandia corymbosa var. corymbosa</name>
    <dbReference type="NCBI Taxonomy" id="529605"/>
    <lineage>
        <taxon>Eukaryota</taxon>
        <taxon>Viridiplantae</taxon>
        <taxon>Streptophyta</taxon>
        <taxon>Embryophyta</taxon>
        <taxon>Tracheophyta</taxon>
        <taxon>Spermatophyta</taxon>
        <taxon>Magnoliopsida</taxon>
        <taxon>eudicotyledons</taxon>
        <taxon>Gunneridae</taxon>
        <taxon>Pentapetalae</taxon>
        <taxon>asterids</taxon>
        <taxon>lamiids</taxon>
        <taxon>Gentianales</taxon>
        <taxon>Rubiaceae</taxon>
        <taxon>Rubioideae</taxon>
        <taxon>Spermacoceae</taxon>
        <taxon>Hedyotis-Oldenlandia complex</taxon>
        <taxon>Oldenlandia</taxon>
    </lineage>
</organism>
<feature type="coiled-coil region" evidence="3">
    <location>
        <begin position="41"/>
        <end position="171"/>
    </location>
</feature>
<evidence type="ECO:0000256" key="2">
    <source>
        <dbReference type="ARBA" id="ARBA00023054"/>
    </source>
</evidence>
<sequence length="1012" mass="113844">MDQKTWLWRKRSSEKTIIANGKNGFDLKGKVEEVILPNEKEAALEETVKILTEKLASLTSECTAKDELLKDQGEQMQEAEAGKEKADKEILLLKQQLDEASAQKLAANERLSNLNAAFKDCMEQLKSVREEKEQSVHDVIARTSTEYEKAHKKLEDKLAETSKKVASLTVENSHLLKALQVKEKLIEDLSDQRCQTEAEFNALMARLDSVEKENAFLRYEFRMLEKDLDTRNEELKIVRRSLDASEKHYVQNVNKMKKLEAECQRLRVLVRKRLPAPTHLATMKAEFEMQERFQIETRRRKMNSVTGGLVARESSRENVEISGKRISFLVERLQNVEQENKVLRDLLMERPNDLSPSPRVCNQVVPLSLKGESRVAEHHKVETSRELDASIISSNKDYERGSSRSWDSNSISGLENFKNGVLTKTPEHKVLGINDMSLMDDFAEMEKLAIVAVDVPHDNVYASSEGRKRLSGSLKDEKCHDHVESTGMELVPVGQEFGESTITPTGDWLQATLKTIMEQVRVSGKSIYELLEDIKMALQAEIYETGSSTPSKSEMLPVSGYIAWRSPITSPSVASSKGVLDLCSSVENINRDLTLSVRKSINRLVELVRRLYSGNSEGCNGPKKTEDYAVHVFGWNADELCEIMQRFIGTCNLILDGNSNFEKFSEELSIFLDWIVNRCITKDGYSSGYDLKQHLCGNVWTAGTELGSTQRLLLEMEKIQSILELENKGLKTELSSLKSSQKSLELSLQSAREKSDTLSNDFEHSQQSIHNLRIELETLSESKRMIEDQFENQKMINEELDTQLNVARANLNDVSQKLSSLEVELEDKSQCCEELEGTCLELKLQLESMASKDGMKDAINEEQKLLQTGWEINAASLKLAECEATIFNIGNQLKSLTGQPNEASSHVSKYLSNPSKNNKKLKQHFTLLDRMLTEDGSKAALGTKEFRTSAAAHVLQPSEGGTGLNNSTSLNSNTGAMVVYSGSKRGGRGIGVVRRLLLWRKKGSSSKRTTFS</sequence>
<dbReference type="SUPFAM" id="SSF75704">
    <property type="entry name" value="Mitotic arrest deficient-like 1, Mad1"/>
    <property type="match status" value="1"/>
</dbReference>
<name>A0AAV1D9U4_OLDCO</name>